<dbReference type="eggNOG" id="COG1321">
    <property type="taxonomic scope" value="Bacteria"/>
</dbReference>
<dbReference type="SUPFAM" id="SSF50037">
    <property type="entry name" value="C-terminal domain of transcriptional repressors"/>
    <property type="match status" value="1"/>
</dbReference>
<dbReference type="InterPro" id="IPR008988">
    <property type="entry name" value="Transcriptional_repressor_C"/>
</dbReference>
<comment type="subunit">
    <text evidence="3">Homodimer.</text>
</comment>
<dbReference type="EMBL" id="CP002049">
    <property type="protein sequence ID" value="ADI15807.1"/>
    <property type="molecule type" value="Genomic_DNA"/>
</dbReference>
<dbReference type="GO" id="GO:0003677">
    <property type="term" value="F:DNA binding"/>
    <property type="evidence" value="ECO:0007669"/>
    <property type="project" value="UniProtKB-KW"/>
</dbReference>
<dbReference type="InterPro" id="IPR007167">
    <property type="entry name" value="Fe-transptr_FeoA-like"/>
</dbReference>
<dbReference type="InterPro" id="IPR036390">
    <property type="entry name" value="WH_DNA-bd_sf"/>
</dbReference>
<evidence type="ECO:0000256" key="3">
    <source>
        <dbReference type="ARBA" id="ARBA00011738"/>
    </source>
</evidence>
<dbReference type="InterPro" id="IPR050536">
    <property type="entry name" value="DtxR_MntR_Metal-Reg"/>
</dbReference>
<dbReference type="KEGG" id="tra:Trad_2704"/>
<protein>
    <recommendedName>
        <fullName evidence="12">Manganese transport regulator</fullName>
    </recommendedName>
</protein>
<evidence type="ECO:0000256" key="10">
    <source>
        <dbReference type="ARBA" id="ARBA00023163"/>
    </source>
</evidence>
<keyword evidence="9" id="KW-0010">Activator</keyword>
<evidence type="ECO:0000256" key="1">
    <source>
        <dbReference type="ARBA" id="ARBA00004496"/>
    </source>
</evidence>
<dbReference type="AlphaFoldDB" id="D7CUY0"/>
<keyword evidence="4" id="KW-0963">Cytoplasm</keyword>
<dbReference type="InterPro" id="IPR036421">
    <property type="entry name" value="Fe_dep_repressor_sf"/>
</dbReference>
<dbReference type="Pfam" id="PF02742">
    <property type="entry name" value="Fe_dep_repr_C"/>
    <property type="match status" value="1"/>
</dbReference>
<dbReference type="GO" id="GO:0003700">
    <property type="term" value="F:DNA-binding transcription factor activity"/>
    <property type="evidence" value="ECO:0007669"/>
    <property type="project" value="InterPro"/>
</dbReference>
<evidence type="ECO:0000256" key="6">
    <source>
        <dbReference type="ARBA" id="ARBA00023004"/>
    </source>
</evidence>
<name>D7CUY0_TRURR</name>
<keyword evidence="5" id="KW-0678">Repressor</keyword>
<organism evidence="15 16">
    <name type="scientific">Truepera radiovictrix (strain DSM 17093 / CIP 108686 / LMG 22925 / RQ-24)</name>
    <dbReference type="NCBI Taxonomy" id="649638"/>
    <lineage>
        <taxon>Bacteria</taxon>
        <taxon>Thermotogati</taxon>
        <taxon>Deinococcota</taxon>
        <taxon>Deinococci</taxon>
        <taxon>Trueperales</taxon>
        <taxon>Trueperaceae</taxon>
        <taxon>Truepera</taxon>
    </lineage>
</organism>
<dbReference type="Gene3D" id="2.30.30.90">
    <property type="match status" value="1"/>
</dbReference>
<evidence type="ECO:0000256" key="13">
    <source>
        <dbReference type="SAM" id="MobiDB-lite"/>
    </source>
</evidence>
<dbReference type="Gene3D" id="1.10.60.10">
    <property type="entry name" value="Iron dependent repressor, metal binding and dimerisation domain"/>
    <property type="match status" value="1"/>
</dbReference>
<dbReference type="PANTHER" id="PTHR33238:SF11">
    <property type="entry name" value="TRANSCRIPTIONAL REGULATOR MNTR"/>
    <property type="match status" value="1"/>
</dbReference>
<reference evidence="15 16" key="2">
    <citation type="journal article" date="2011" name="Stand. Genomic Sci.">
        <title>Complete genome sequence of Truepera radiovictrix type strain (RQ-24).</title>
        <authorList>
            <person name="Ivanova N."/>
            <person name="Rohde C."/>
            <person name="Munk C."/>
            <person name="Nolan M."/>
            <person name="Lucas S."/>
            <person name="Del Rio T.G."/>
            <person name="Tice H."/>
            <person name="Deshpande S."/>
            <person name="Cheng J.F."/>
            <person name="Tapia R."/>
            <person name="Han C."/>
            <person name="Goodwin L."/>
            <person name="Pitluck S."/>
            <person name="Liolios K."/>
            <person name="Mavromatis K."/>
            <person name="Mikhailova N."/>
            <person name="Pati A."/>
            <person name="Chen A."/>
            <person name="Palaniappan K."/>
            <person name="Land M."/>
            <person name="Hauser L."/>
            <person name="Chang Y.J."/>
            <person name="Jeffries C.D."/>
            <person name="Brambilla E."/>
            <person name="Rohde M."/>
            <person name="Goker M."/>
            <person name="Tindall B.J."/>
            <person name="Woyke T."/>
            <person name="Bristow J."/>
            <person name="Eisen J.A."/>
            <person name="Markowitz V."/>
            <person name="Hugenholtz P."/>
            <person name="Kyrpides N.C."/>
            <person name="Klenk H.P."/>
            <person name="Lapidus A."/>
        </authorList>
    </citation>
    <scope>NUCLEOTIDE SEQUENCE [LARGE SCALE GENOMIC DNA]</scope>
    <source>
        <strain evidence="16">DSM 17093 / CIP 108686 / LMG 22925 / RQ-24</strain>
    </source>
</reference>
<dbReference type="GO" id="GO:0046983">
    <property type="term" value="F:protein dimerization activity"/>
    <property type="evidence" value="ECO:0007669"/>
    <property type="project" value="InterPro"/>
</dbReference>
<dbReference type="SUPFAM" id="SSF47979">
    <property type="entry name" value="Iron-dependent repressor protein, dimerization domain"/>
    <property type="match status" value="1"/>
</dbReference>
<dbReference type="STRING" id="649638.Trad_2704"/>
<evidence type="ECO:0000256" key="7">
    <source>
        <dbReference type="ARBA" id="ARBA00023015"/>
    </source>
</evidence>
<evidence type="ECO:0000256" key="8">
    <source>
        <dbReference type="ARBA" id="ARBA00023125"/>
    </source>
</evidence>
<dbReference type="InterPro" id="IPR022687">
    <property type="entry name" value="HTH_DTXR"/>
</dbReference>
<evidence type="ECO:0000256" key="11">
    <source>
        <dbReference type="ARBA" id="ARBA00023211"/>
    </source>
</evidence>
<dbReference type="PANTHER" id="PTHR33238">
    <property type="entry name" value="IRON (METAL) DEPENDENT REPRESSOR, DTXR FAMILY"/>
    <property type="match status" value="1"/>
</dbReference>
<accession>D7CUY0</accession>
<feature type="region of interest" description="Disordered" evidence="13">
    <location>
        <begin position="124"/>
        <end position="149"/>
    </location>
</feature>
<dbReference type="eggNOG" id="COG1918">
    <property type="taxonomic scope" value="Bacteria"/>
</dbReference>
<dbReference type="GO" id="GO:0046914">
    <property type="term" value="F:transition metal ion binding"/>
    <property type="evidence" value="ECO:0007669"/>
    <property type="project" value="InterPro"/>
</dbReference>
<dbReference type="Gene3D" id="1.10.10.10">
    <property type="entry name" value="Winged helix-like DNA-binding domain superfamily/Winged helix DNA-binding domain"/>
    <property type="match status" value="1"/>
</dbReference>
<dbReference type="SUPFAM" id="SSF46785">
    <property type="entry name" value="Winged helix' DNA-binding domain"/>
    <property type="match status" value="1"/>
</dbReference>
<reference evidence="16" key="1">
    <citation type="submission" date="2010-05" db="EMBL/GenBank/DDBJ databases">
        <title>The complete genome of Truepera radiovictris DSM 17093.</title>
        <authorList>
            <consortium name="US DOE Joint Genome Institute (JGI-PGF)"/>
            <person name="Lucas S."/>
            <person name="Copeland A."/>
            <person name="Lapidus A."/>
            <person name="Glavina del Rio T."/>
            <person name="Dalin E."/>
            <person name="Tice H."/>
            <person name="Bruce D."/>
            <person name="Goodwin L."/>
            <person name="Pitluck S."/>
            <person name="Kyrpides N."/>
            <person name="Mavromatis K."/>
            <person name="Ovchinnikova G."/>
            <person name="Munk A.C."/>
            <person name="Detter J.C."/>
            <person name="Han C."/>
            <person name="Tapia R."/>
            <person name="Land M."/>
            <person name="Hauser L."/>
            <person name="Markowitz V."/>
            <person name="Cheng J.-F."/>
            <person name="Hugenholtz P."/>
            <person name="Woyke T."/>
            <person name="Wu D."/>
            <person name="Tindall B."/>
            <person name="Pomrenke H.G."/>
            <person name="Brambilla E."/>
            <person name="Klenk H.-P."/>
            <person name="Eisen J.A."/>
        </authorList>
    </citation>
    <scope>NUCLEOTIDE SEQUENCE [LARGE SCALE GENOMIC DNA]</scope>
    <source>
        <strain evidence="16">DSM 17093 / CIP 108686 / LMG 22925 / RQ-24</strain>
    </source>
</reference>
<evidence type="ECO:0000256" key="2">
    <source>
        <dbReference type="ARBA" id="ARBA00007871"/>
    </source>
</evidence>
<keyword evidence="16" id="KW-1185">Reference proteome</keyword>
<proteinExistence type="inferred from homology"/>
<keyword evidence="8" id="KW-0238">DNA-binding</keyword>
<evidence type="ECO:0000256" key="12">
    <source>
        <dbReference type="ARBA" id="ARBA00032593"/>
    </source>
</evidence>
<evidence type="ECO:0000313" key="15">
    <source>
        <dbReference type="EMBL" id="ADI15807.1"/>
    </source>
</evidence>
<evidence type="ECO:0000313" key="16">
    <source>
        <dbReference type="Proteomes" id="UP000000379"/>
    </source>
</evidence>
<dbReference type="OrthoDB" id="9791355at2"/>
<evidence type="ECO:0000256" key="4">
    <source>
        <dbReference type="ARBA" id="ARBA00022490"/>
    </source>
</evidence>
<evidence type="ECO:0000256" key="9">
    <source>
        <dbReference type="ARBA" id="ARBA00023159"/>
    </source>
</evidence>
<evidence type="ECO:0000259" key="14">
    <source>
        <dbReference type="PROSITE" id="PS50944"/>
    </source>
</evidence>
<dbReference type="SMART" id="SM00899">
    <property type="entry name" value="FeoA"/>
    <property type="match status" value="1"/>
</dbReference>
<dbReference type="PROSITE" id="PS50944">
    <property type="entry name" value="HTH_DTXR"/>
    <property type="match status" value="1"/>
</dbReference>
<dbReference type="GO" id="GO:0005737">
    <property type="term" value="C:cytoplasm"/>
    <property type="evidence" value="ECO:0007669"/>
    <property type="project" value="UniProtKB-SubCell"/>
</dbReference>
<comment type="subcellular location">
    <subcellularLocation>
        <location evidence="1">Cytoplasm</location>
    </subcellularLocation>
</comment>
<sequence length="225" mass="24644">MTRRTISAATEDYLKTIYDLGGRDVKTQALAEALSVSAASVSGMLKKLHALKLITYEKYRGVSLTPAGRKVALETLRHHRLIETYLSEALGYPWHEVHDEAERLEHVISEAFEARIAEALGHPTFDPHGDPIPQTDGSLPAPRGRPLTELEPGRRARLTRITDQRREVLVYLESQGLKPGAELEVVARAPLAGPVTLRCGGQQLALSLELAETLHATPLDPSNGP</sequence>
<dbReference type="InterPro" id="IPR001367">
    <property type="entry name" value="Fe_dep_repressor"/>
</dbReference>
<comment type="similarity">
    <text evidence="2">Belongs to the DtxR/MntR family.</text>
</comment>
<evidence type="ECO:0000256" key="5">
    <source>
        <dbReference type="ARBA" id="ARBA00022491"/>
    </source>
</evidence>
<gene>
    <name evidence="15" type="ordered locus">Trad_2704</name>
</gene>
<dbReference type="InterPro" id="IPR022689">
    <property type="entry name" value="Iron_dep_repressor"/>
</dbReference>
<dbReference type="InterPro" id="IPR036388">
    <property type="entry name" value="WH-like_DNA-bd_sf"/>
</dbReference>
<keyword evidence="6" id="KW-0408">Iron</keyword>
<dbReference type="InterPro" id="IPR038157">
    <property type="entry name" value="FeoA_core_dom"/>
</dbReference>
<dbReference type="Pfam" id="PF04023">
    <property type="entry name" value="FeoA"/>
    <property type="match status" value="1"/>
</dbReference>
<keyword evidence="10" id="KW-0804">Transcription</keyword>
<keyword evidence="11" id="KW-0464">Manganese</keyword>
<dbReference type="HOGENOM" id="CLU_069532_0_2_0"/>
<dbReference type="SMART" id="SM00529">
    <property type="entry name" value="HTH_DTXR"/>
    <property type="match status" value="1"/>
</dbReference>
<keyword evidence="7" id="KW-0805">Transcription regulation</keyword>
<dbReference type="Proteomes" id="UP000000379">
    <property type="component" value="Chromosome"/>
</dbReference>
<feature type="domain" description="HTH dtxR-type" evidence="14">
    <location>
        <begin position="1"/>
        <end position="65"/>
    </location>
</feature>
<dbReference type="FunFam" id="1.10.60.10:FF:000004">
    <property type="entry name" value="DtxR family transcriptional regulator"/>
    <property type="match status" value="1"/>
</dbReference>
<dbReference type="Pfam" id="PF01325">
    <property type="entry name" value="Fe_dep_repress"/>
    <property type="match status" value="1"/>
</dbReference>
<dbReference type="RefSeq" id="WP_013179167.1">
    <property type="nucleotide sequence ID" value="NC_014221.1"/>
</dbReference>